<feature type="transmembrane region" description="Helical" evidence="1">
    <location>
        <begin position="310"/>
        <end position="329"/>
    </location>
</feature>
<evidence type="ECO:0000313" key="3">
    <source>
        <dbReference type="Proteomes" id="UP000230821"/>
    </source>
</evidence>
<feature type="transmembrane region" description="Helical" evidence="1">
    <location>
        <begin position="407"/>
        <end position="426"/>
    </location>
</feature>
<proteinExistence type="predicted"/>
<evidence type="ECO:0000313" key="2">
    <source>
        <dbReference type="EMBL" id="PIE34543.1"/>
    </source>
</evidence>
<feature type="transmembrane region" description="Helical" evidence="1">
    <location>
        <begin position="374"/>
        <end position="395"/>
    </location>
</feature>
<feature type="transmembrane region" description="Helical" evidence="1">
    <location>
        <begin position="438"/>
        <end position="462"/>
    </location>
</feature>
<feature type="transmembrane region" description="Helical" evidence="1">
    <location>
        <begin position="129"/>
        <end position="150"/>
    </location>
</feature>
<feature type="transmembrane region" description="Helical" evidence="1">
    <location>
        <begin position="227"/>
        <end position="244"/>
    </location>
</feature>
<organism evidence="2 3">
    <name type="scientific">candidate division KSB3 bacterium</name>
    <dbReference type="NCBI Taxonomy" id="2044937"/>
    <lineage>
        <taxon>Bacteria</taxon>
        <taxon>candidate division KSB3</taxon>
    </lineage>
</organism>
<sequence length="464" mass="53239">MNVKTIRGLLLLILGMTLIKGLIYSIVIPFDRAPDEDFYFRQIKAKQLQLNQASDAEKQQVAVEAERTWYSLVNWGNTRERPLKDFAHAKLPGAPSSFKPYVGNNDIYYLVMAQVLNVLNLDSIRTEIYLARGFSILLGVGIVFLAFLVARELFLNTPFLLIGIPLFIALIPQFSAMNGSCNSDKLAEFLASLFFWLMVKVCKYGMKVHLVTGAFLIMGATVLSKRTTTFVLPLLVLVVFVYFWKWTIGIRMHLVLFVSGAILVLGGYALLWNEWFYTLVSENIIWLPPVEDLKNYLFRPELFTLDSVKFYAKFFILLHWSFWGLFGYMTIHLHHFWYIGAALFQGVAIFGLMKSIVRVRHKRIMPERWVAKTLYLMAVSIVLVVAIMFIRSVLLRDVPFLGQGRRLFVVIIPISVLTMLGLENVFPPKYQKALECLMIVGFTILDVVCLSNYLLLHFYGIAFF</sequence>
<comment type="caution">
    <text evidence="2">The sequence shown here is derived from an EMBL/GenBank/DDBJ whole genome shotgun (WGS) entry which is preliminary data.</text>
</comment>
<keyword evidence="1" id="KW-0812">Transmembrane</keyword>
<feature type="transmembrane region" description="Helical" evidence="1">
    <location>
        <begin position="186"/>
        <end position="206"/>
    </location>
</feature>
<reference evidence="2 3" key="1">
    <citation type="submission" date="2017-10" db="EMBL/GenBank/DDBJ databases">
        <title>Novel microbial diversity and functional potential in the marine mammal oral microbiome.</title>
        <authorList>
            <person name="Dudek N.K."/>
            <person name="Sun C.L."/>
            <person name="Burstein D."/>
            <person name="Kantor R.S."/>
            <person name="Aliaga Goltsman D.S."/>
            <person name="Bik E.M."/>
            <person name="Thomas B.C."/>
            <person name="Banfield J.F."/>
            <person name="Relman D.A."/>
        </authorList>
    </citation>
    <scope>NUCLEOTIDE SEQUENCE [LARGE SCALE GENOMIC DNA]</scope>
    <source>
        <strain evidence="2">DOLJORAL78_47_16</strain>
    </source>
</reference>
<name>A0A2G6KFU9_9BACT</name>
<feature type="transmembrane region" description="Helical" evidence="1">
    <location>
        <begin position="157"/>
        <end position="174"/>
    </location>
</feature>
<feature type="transmembrane region" description="Helical" evidence="1">
    <location>
        <begin position="335"/>
        <end position="353"/>
    </location>
</feature>
<feature type="transmembrane region" description="Helical" evidence="1">
    <location>
        <begin position="9"/>
        <end position="30"/>
    </location>
</feature>
<protein>
    <recommendedName>
        <fullName evidence="4">Glycosyltransferase RgtA/B/C/D-like domain-containing protein</fullName>
    </recommendedName>
</protein>
<evidence type="ECO:0000256" key="1">
    <source>
        <dbReference type="SAM" id="Phobius"/>
    </source>
</evidence>
<gene>
    <name evidence="2" type="ORF">CSA56_07430</name>
</gene>
<keyword evidence="1" id="KW-0472">Membrane</keyword>
<dbReference type="AlphaFoldDB" id="A0A2G6KFU9"/>
<dbReference type="Proteomes" id="UP000230821">
    <property type="component" value="Unassembled WGS sequence"/>
</dbReference>
<evidence type="ECO:0008006" key="4">
    <source>
        <dbReference type="Google" id="ProtNLM"/>
    </source>
</evidence>
<accession>A0A2G6KFU9</accession>
<dbReference type="EMBL" id="PDSK01000084">
    <property type="protein sequence ID" value="PIE34543.1"/>
    <property type="molecule type" value="Genomic_DNA"/>
</dbReference>
<keyword evidence="1" id="KW-1133">Transmembrane helix</keyword>
<feature type="transmembrane region" description="Helical" evidence="1">
    <location>
        <begin position="250"/>
        <end position="271"/>
    </location>
</feature>